<dbReference type="Pfam" id="PF13426">
    <property type="entry name" value="PAS_9"/>
    <property type="match status" value="1"/>
</dbReference>
<comment type="caution">
    <text evidence="5">The sequence shown here is derived from an EMBL/GenBank/DDBJ whole genome shotgun (WGS) entry which is preliminary data.</text>
</comment>
<sequence>MNNSDDGIYKQLVNNIVDYAIYLLDPEGHVMNWNTGACRIKGYTPEDIIGRHFSIFYSEQDRKRNQPHENLVHARRHGRFEEEGWRLRHDGEPFCASVVIDAVYDDNGLLIGFAKITRDITERRHRERALALAHEDTARRNLELAELSTFLQAVITNIPMHVLVQSLATGDIVLDSMQGHRVEDDTLPSVGELIMRLAPQARRVADIGASEETLLLHHGAHGVQHLKCKVLSIHQEADDSDYLLYLIENVTEIHEHQANINFMAHHDVLTGLPNRARFLHYLDEALKPGSLRQMPTGVLMVDLDNFKDINDVLGHHIGDAVLAELASSLSSALTPHEILARLGGDEFALIVPNCRCMGDLVKRAETLLAECQRGIEIDHHSLQIGLSIGVAITSELIDTSEELMKAADMAMYEAKRGGRGRWACFTPELHDAACERLGMETELRQALMREELVLYYQPVMQAGNHAASGQEALLRWRHPERGMVSPMEFIPVAERIGAIHDIGEWVLQEACREAATWPGHLTVAVNLSPVQFERSTLVEQVRKALALSGLEPSRLELEITESILLDTSQRNIHTLRALKDLGVSIALDDFGTGYSSLHYLRSFAFDRIKIDRSFVNEICSSQQARAIIKAIASLGASLGIKITAEGVEDLEQAGVLEREGCSHLQGFYFGRPVDPMSMQPSCR</sequence>
<dbReference type="SUPFAM" id="SSF55073">
    <property type="entry name" value="Nucleotide cyclase"/>
    <property type="match status" value="1"/>
</dbReference>
<dbReference type="InterPro" id="IPR029787">
    <property type="entry name" value="Nucleotide_cyclase"/>
</dbReference>
<dbReference type="InterPro" id="IPR001633">
    <property type="entry name" value="EAL_dom"/>
</dbReference>
<dbReference type="CDD" id="cd01948">
    <property type="entry name" value="EAL"/>
    <property type="match status" value="1"/>
</dbReference>
<dbReference type="Gene3D" id="3.20.20.450">
    <property type="entry name" value="EAL domain"/>
    <property type="match status" value="1"/>
</dbReference>
<dbReference type="InterPro" id="IPR043128">
    <property type="entry name" value="Rev_trsase/Diguanyl_cyclase"/>
</dbReference>
<dbReference type="PROSITE" id="PS50887">
    <property type="entry name" value="GGDEF"/>
    <property type="match status" value="1"/>
</dbReference>
<dbReference type="EMBL" id="JAPIVE010000002">
    <property type="protein sequence ID" value="MCX2524240.1"/>
    <property type="molecule type" value="Genomic_DNA"/>
</dbReference>
<name>A0AA42CXT2_9GAMM</name>
<dbReference type="PROSITE" id="PS50113">
    <property type="entry name" value="PAC"/>
    <property type="match status" value="1"/>
</dbReference>
<dbReference type="PANTHER" id="PTHR44757:SF2">
    <property type="entry name" value="BIOFILM ARCHITECTURE MAINTENANCE PROTEIN MBAA"/>
    <property type="match status" value="1"/>
</dbReference>
<proteinExistence type="predicted"/>
<protein>
    <submittedName>
        <fullName evidence="5">EAL domain-containing protein</fullName>
    </submittedName>
</protein>
<evidence type="ECO:0000259" key="4">
    <source>
        <dbReference type="PROSITE" id="PS50887"/>
    </source>
</evidence>
<dbReference type="CDD" id="cd01949">
    <property type="entry name" value="GGDEF"/>
    <property type="match status" value="1"/>
</dbReference>
<dbReference type="SUPFAM" id="SSF55785">
    <property type="entry name" value="PYP-like sensor domain (PAS domain)"/>
    <property type="match status" value="1"/>
</dbReference>
<dbReference type="RefSeq" id="WP_265896139.1">
    <property type="nucleotide sequence ID" value="NZ_JAPIVE010000002.1"/>
</dbReference>
<dbReference type="Gene3D" id="3.30.70.270">
    <property type="match status" value="1"/>
</dbReference>
<dbReference type="SMART" id="SM00052">
    <property type="entry name" value="EAL"/>
    <property type="match status" value="1"/>
</dbReference>
<dbReference type="InterPro" id="IPR035965">
    <property type="entry name" value="PAS-like_dom_sf"/>
</dbReference>
<dbReference type="Pfam" id="PF00990">
    <property type="entry name" value="GGDEF"/>
    <property type="match status" value="1"/>
</dbReference>
<dbReference type="SMART" id="SM00267">
    <property type="entry name" value="GGDEF"/>
    <property type="match status" value="1"/>
</dbReference>
<keyword evidence="6" id="KW-1185">Reference proteome</keyword>
<gene>
    <name evidence="5" type="ORF">OQ287_08300</name>
</gene>
<dbReference type="InterPro" id="IPR000700">
    <property type="entry name" value="PAS-assoc_C"/>
</dbReference>
<accession>A0AA42CXT2</accession>
<dbReference type="PROSITE" id="PS50883">
    <property type="entry name" value="EAL"/>
    <property type="match status" value="1"/>
</dbReference>
<evidence type="ECO:0000313" key="5">
    <source>
        <dbReference type="EMBL" id="MCX2524240.1"/>
    </source>
</evidence>
<dbReference type="AlphaFoldDB" id="A0AA42CXT2"/>
<dbReference type="NCBIfam" id="TIGR00229">
    <property type="entry name" value="sensory_box"/>
    <property type="match status" value="1"/>
</dbReference>
<dbReference type="Pfam" id="PF00563">
    <property type="entry name" value="EAL"/>
    <property type="match status" value="1"/>
</dbReference>
<feature type="domain" description="PAC" evidence="2">
    <location>
        <begin position="80"/>
        <end position="132"/>
    </location>
</feature>
<reference evidence="5" key="1">
    <citation type="submission" date="2022-11" db="EMBL/GenBank/DDBJ databases">
        <title>Larsenimonas rhizosphaerae sp. nov., isolated from a tidal mudflat.</title>
        <authorList>
            <person name="Lee S.D."/>
            <person name="Kim I.S."/>
        </authorList>
    </citation>
    <scope>NUCLEOTIDE SEQUENCE</scope>
    <source>
        <strain evidence="5">GH2-1</strain>
    </source>
</reference>
<dbReference type="Gene3D" id="3.30.450.20">
    <property type="entry name" value="PAS domain"/>
    <property type="match status" value="1"/>
</dbReference>
<dbReference type="SUPFAM" id="SSF141868">
    <property type="entry name" value="EAL domain-like"/>
    <property type="match status" value="1"/>
</dbReference>
<dbReference type="SMART" id="SM00091">
    <property type="entry name" value="PAS"/>
    <property type="match status" value="1"/>
</dbReference>
<dbReference type="InterPro" id="IPR035919">
    <property type="entry name" value="EAL_sf"/>
</dbReference>
<evidence type="ECO:0000259" key="1">
    <source>
        <dbReference type="PROSITE" id="PS50112"/>
    </source>
</evidence>
<organism evidence="5 6">
    <name type="scientific">Larsenimonas rhizosphaerae</name>
    <dbReference type="NCBI Taxonomy" id="2944682"/>
    <lineage>
        <taxon>Bacteria</taxon>
        <taxon>Pseudomonadati</taxon>
        <taxon>Pseudomonadota</taxon>
        <taxon>Gammaproteobacteria</taxon>
        <taxon>Oceanospirillales</taxon>
        <taxon>Halomonadaceae</taxon>
        <taxon>Larsenimonas</taxon>
    </lineage>
</organism>
<dbReference type="Proteomes" id="UP001165678">
    <property type="component" value="Unassembled WGS sequence"/>
</dbReference>
<dbReference type="InterPro" id="IPR000014">
    <property type="entry name" value="PAS"/>
</dbReference>
<dbReference type="InterPro" id="IPR052155">
    <property type="entry name" value="Biofilm_reg_signaling"/>
</dbReference>
<evidence type="ECO:0000259" key="2">
    <source>
        <dbReference type="PROSITE" id="PS50113"/>
    </source>
</evidence>
<dbReference type="PROSITE" id="PS50112">
    <property type="entry name" value="PAS"/>
    <property type="match status" value="1"/>
</dbReference>
<dbReference type="CDD" id="cd00130">
    <property type="entry name" value="PAS"/>
    <property type="match status" value="1"/>
</dbReference>
<evidence type="ECO:0000313" key="6">
    <source>
        <dbReference type="Proteomes" id="UP001165678"/>
    </source>
</evidence>
<feature type="domain" description="GGDEF" evidence="4">
    <location>
        <begin position="294"/>
        <end position="427"/>
    </location>
</feature>
<dbReference type="InterPro" id="IPR000160">
    <property type="entry name" value="GGDEF_dom"/>
</dbReference>
<feature type="domain" description="PAS" evidence="1">
    <location>
        <begin position="5"/>
        <end position="75"/>
    </location>
</feature>
<dbReference type="PANTHER" id="PTHR44757">
    <property type="entry name" value="DIGUANYLATE CYCLASE DGCP"/>
    <property type="match status" value="1"/>
</dbReference>
<evidence type="ECO:0000259" key="3">
    <source>
        <dbReference type="PROSITE" id="PS50883"/>
    </source>
</evidence>
<feature type="domain" description="EAL" evidence="3">
    <location>
        <begin position="436"/>
        <end position="683"/>
    </location>
</feature>
<dbReference type="NCBIfam" id="TIGR00254">
    <property type="entry name" value="GGDEF"/>
    <property type="match status" value="1"/>
</dbReference>